<evidence type="ECO:0000256" key="1">
    <source>
        <dbReference type="ARBA" id="ARBA00004123"/>
    </source>
</evidence>
<evidence type="ECO:0000256" key="7">
    <source>
        <dbReference type="ARBA" id="ARBA00023015"/>
    </source>
</evidence>
<keyword evidence="10" id="KW-0539">Nucleus</keyword>
<evidence type="ECO:0000256" key="2">
    <source>
        <dbReference type="ARBA" id="ARBA00006991"/>
    </source>
</evidence>
<dbReference type="PANTHER" id="PTHR16515">
    <property type="entry name" value="PR DOMAIN ZINC FINGER PROTEIN"/>
    <property type="match status" value="1"/>
</dbReference>
<name>A0A085M301_9BILA</name>
<proteinExistence type="inferred from homology"/>
<feature type="domain" description="C2H2-type" evidence="12">
    <location>
        <begin position="343"/>
        <end position="370"/>
    </location>
</feature>
<dbReference type="OrthoDB" id="10068874at2759"/>
<dbReference type="PROSITE" id="PS00028">
    <property type="entry name" value="ZINC_FINGER_C2H2_1"/>
    <property type="match status" value="2"/>
</dbReference>
<keyword evidence="3" id="KW-0479">Metal-binding</keyword>
<keyword evidence="4" id="KW-0677">Repeat</keyword>
<keyword evidence="8" id="KW-0238">DNA-binding</keyword>
<dbReference type="FunFam" id="3.30.160.60:FF:001732">
    <property type="entry name" value="Zgc:162936"/>
    <property type="match status" value="1"/>
</dbReference>
<evidence type="ECO:0000313" key="15">
    <source>
        <dbReference type="Proteomes" id="UP000030764"/>
    </source>
</evidence>
<evidence type="ECO:0000256" key="11">
    <source>
        <dbReference type="PROSITE-ProRule" id="PRU00042"/>
    </source>
</evidence>
<feature type="domain" description="C2H2-type" evidence="12">
    <location>
        <begin position="286"/>
        <end position="313"/>
    </location>
</feature>
<evidence type="ECO:0000313" key="14">
    <source>
        <dbReference type="EMBL" id="KFD67736.1"/>
    </source>
</evidence>
<feature type="domain" description="C2H2-type" evidence="12">
    <location>
        <begin position="314"/>
        <end position="342"/>
    </location>
</feature>
<evidence type="ECO:0000256" key="6">
    <source>
        <dbReference type="ARBA" id="ARBA00022833"/>
    </source>
</evidence>
<keyword evidence="15" id="KW-1185">Reference proteome</keyword>
<comment type="subcellular location">
    <subcellularLocation>
        <location evidence="1">Nucleus</location>
    </subcellularLocation>
</comment>
<evidence type="ECO:0000256" key="10">
    <source>
        <dbReference type="ARBA" id="ARBA00023242"/>
    </source>
</evidence>
<dbReference type="GO" id="GO:0005694">
    <property type="term" value="C:chromosome"/>
    <property type="evidence" value="ECO:0007669"/>
    <property type="project" value="UniProtKB-ARBA"/>
</dbReference>
<keyword evidence="7" id="KW-0805">Transcription regulation</keyword>
<accession>A0A085M301</accession>
<dbReference type="PANTHER" id="PTHR16515:SF66">
    <property type="entry name" value="C2H2-TYPE DOMAIN-CONTAINING PROTEIN"/>
    <property type="match status" value="1"/>
</dbReference>
<dbReference type="FunFam" id="3.30.160.60:FF:000373">
    <property type="entry name" value="Putative transcriptional repressor ctcf"/>
    <property type="match status" value="1"/>
</dbReference>
<dbReference type="EMBL" id="KL367511">
    <property type="protein sequence ID" value="KFD67736.1"/>
    <property type="molecule type" value="Genomic_DNA"/>
</dbReference>
<dbReference type="GO" id="GO:0045893">
    <property type="term" value="P:positive regulation of DNA-templated transcription"/>
    <property type="evidence" value="ECO:0007669"/>
    <property type="project" value="UniProtKB-ARBA"/>
</dbReference>
<evidence type="ECO:0000256" key="3">
    <source>
        <dbReference type="ARBA" id="ARBA00022723"/>
    </source>
</evidence>
<dbReference type="GO" id="GO:0005634">
    <property type="term" value="C:nucleus"/>
    <property type="evidence" value="ECO:0007669"/>
    <property type="project" value="UniProtKB-SubCell"/>
</dbReference>
<evidence type="ECO:0000256" key="8">
    <source>
        <dbReference type="ARBA" id="ARBA00023125"/>
    </source>
</evidence>
<reference evidence="13 15" key="1">
    <citation type="journal article" date="2014" name="Nat. Genet.">
        <title>Genome and transcriptome of the porcine whipworm Trichuris suis.</title>
        <authorList>
            <person name="Jex A.R."/>
            <person name="Nejsum P."/>
            <person name="Schwarz E.M."/>
            <person name="Hu L."/>
            <person name="Young N.D."/>
            <person name="Hall R.S."/>
            <person name="Korhonen P.K."/>
            <person name="Liao S."/>
            <person name="Thamsborg S."/>
            <person name="Xia J."/>
            <person name="Xu P."/>
            <person name="Wang S."/>
            <person name="Scheerlinck J.P."/>
            <person name="Hofmann A."/>
            <person name="Sternberg P.W."/>
            <person name="Wang J."/>
            <person name="Gasser R.B."/>
        </authorList>
    </citation>
    <scope>NUCLEOTIDE SEQUENCE [LARGE SCALE GENOMIC DNA]</scope>
    <source>
        <strain evidence="14">DCEP-RM93F</strain>
        <strain evidence="13">DCEP-RM93M</strain>
    </source>
</reference>
<dbReference type="FunFam" id="3.30.160.60:FF:001156">
    <property type="entry name" value="Zinc finger protein 407"/>
    <property type="match status" value="1"/>
</dbReference>
<dbReference type="AlphaFoldDB" id="A0A085M301"/>
<keyword evidence="5 11" id="KW-0863">Zinc-finger</keyword>
<dbReference type="Proteomes" id="UP000030758">
    <property type="component" value="Unassembled WGS sequence"/>
</dbReference>
<dbReference type="Pfam" id="PF00096">
    <property type="entry name" value="zf-C2H2"/>
    <property type="match status" value="4"/>
</dbReference>
<evidence type="ECO:0000256" key="5">
    <source>
        <dbReference type="ARBA" id="ARBA00022771"/>
    </source>
</evidence>
<dbReference type="FunFam" id="3.30.160.60:FF:000049">
    <property type="entry name" value="transcriptional repressor CTCF isoform X1"/>
    <property type="match status" value="2"/>
</dbReference>
<feature type="domain" description="C2H2-type" evidence="12">
    <location>
        <begin position="258"/>
        <end position="285"/>
    </location>
</feature>
<evidence type="ECO:0000313" key="13">
    <source>
        <dbReference type="EMBL" id="KFD51597.1"/>
    </source>
</evidence>
<evidence type="ECO:0000256" key="4">
    <source>
        <dbReference type="ARBA" id="ARBA00022737"/>
    </source>
</evidence>
<feature type="domain" description="C2H2-type" evidence="12">
    <location>
        <begin position="371"/>
        <end position="398"/>
    </location>
</feature>
<dbReference type="Gene3D" id="3.30.160.60">
    <property type="entry name" value="Classic Zinc Finger"/>
    <property type="match status" value="6"/>
</dbReference>
<organism evidence="13 15">
    <name type="scientific">Trichuris suis</name>
    <name type="common">pig whipworm</name>
    <dbReference type="NCBI Taxonomy" id="68888"/>
    <lineage>
        <taxon>Eukaryota</taxon>
        <taxon>Metazoa</taxon>
        <taxon>Ecdysozoa</taxon>
        <taxon>Nematoda</taxon>
        <taxon>Enoplea</taxon>
        <taxon>Dorylaimia</taxon>
        <taxon>Trichinellida</taxon>
        <taxon>Trichuridae</taxon>
        <taxon>Trichuris</taxon>
    </lineage>
</organism>
<sequence length="446" mass="49083">MQSCALDSAYVMPGVETSSSSYSVQFVSMDSQLPEKTVKTEKPAEEGTSFEQSSYNALEGFLENVQHENVGVKVETVETVTVSKPPSTTASPVDGPSTSMAQPVAAYKKEESNNEVTLQIACNAPVINSAMLQQATMGQQILVPIAHNPDANGYQSGSTVLLPLVPNVLPDGSYEVLLSGLNIPQQQEVQNASRSALIFLINGNEEERVSVMPVTTANLNQPNEAIVAPSCANTIIGTTVSQPVSGKGTARSVDSGVFQCEFCDYANAKRYLVVRHMKSHSQERPFKCPMCERCFKTNSSLQNHVNTHTGLRPHQCKLCDLAFTTSGELIRHVRYKHTMEKPHKCTVCNYASVELSKLRRHIRSHTGERPYRCPQCEYASPDTYKLKRHLRVHTGERPYQCEQCQQRFTQSNSLKAHKNHCTGMIRARSRVGQAKSSKNSGSVSAL</sequence>
<comment type="similarity">
    <text evidence="2">Belongs to the krueppel C2H2-type zinc-finger protein family.</text>
</comment>
<evidence type="ECO:0000256" key="9">
    <source>
        <dbReference type="ARBA" id="ARBA00023163"/>
    </source>
</evidence>
<dbReference type="EMBL" id="KL363237">
    <property type="protein sequence ID" value="KFD51597.1"/>
    <property type="molecule type" value="Genomic_DNA"/>
</dbReference>
<gene>
    <name evidence="13" type="ORF">M513_07476</name>
    <name evidence="14" type="ORF">M514_07476</name>
</gene>
<feature type="domain" description="C2H2-type" evidence="12">
    <location>
        <begin position="399"/>
        <end position="423"/>
    </location>
</feature>
<dbReference type="GO" id="GO:0008270">
    <property type="term" value="F:zinc ion binding"/>
    <property type="evidence" value="ECO:0007669"/>
    <property type="project" value="UniProtKB-KW"/>
</dbReference>
<keyword evidence="9" id="KW-0804">Transcription</keyword>
<dbReference type="InterPro" id="IPR013087">
    <property type="entry name" value="Znf_C2H2_type"/>
</dbReference>
<dbReference type="PROSITE" id="PS50157">
    <property type="entry name" value="ZINC_FINGER_C2H2_2"/>
    <property type="match status" value="6"/>
</dbReference>
<protein>
    <recommendedName>
        <fullName evidence="12">C2H2-type domain-containing protein</fullName>
    </recommendedName>
</protein>
<dbReference type="SUPFAM" id="SSF57667">
    <property type="entry name" value="beta-beta-alpha zinc fingers"/>
    <property type="match status" value="3"/>
</dbReference>
<dbReference type="InterPro" id="IPR050331">
    <property type="entry name" value="Zinc_finger"/>
</dbReference>
<dbReference type="GO" id="GO:0043565">
    <property type="term" value="F:sequence-specific DNA binding"/>
    <property type="evidence" value="ECO:0007669"/>
    <property type="project" value="UniProtKB-ARBA"/>
</dbReference>
<keyword evidence="6" id="KW-0862">Zinc</keyword>
<dbReference type="SMART" id="SM00355">
    <property type="entry name" value="ZnF_C2H2"/>
    <property type="match status" value="6"/>
</dbReference>
<dbReference type="Proteomes" id="UP000030764">
    <property type="component" value="Unassembled WGS sequence"/>
</dbReference>
<evidence type="ECO:0000259" key="12">
    <source>
        <dbReference type="PROSITE" id="PS50157"/>
    </source>
</evidence>
<dbReference type="InterPro" id="IPR036236">
    <property type="entry name" value="Znf_C2H2_sf"/>
</dbReference>